<keyword evidence="2" id="KW-1133">Transmembrane helix</keyword>
<dbReference type="Proteomes" id="UP000230423">
    <property type="component" value="Unassembled WGS sequence"/>
</dbReference>
<sequence>MLVSLRNDDSLYDISALETLIMEQEHPSVSSGVAAGVTIGIFFIVFLFTFGCRIYSQYADRSQTQNSQTQETGLSESLAEDMWICGVPQGPPPPYEPVAKSGKLGAREDETVPERIVGSETTEKKPTHFEKTKYTIGFNPQYTIQ</sequence>
<dbReference type="AlphaFoldDB" id="A0A2G9UCV7"/>
<evidence type="ECO:0000313" key="4">
    <source>
        <dbReference type="Proteomes" id="UP000230423"/>
    </source>
</evidence>
<protein>
    <submittedName>
        <fullName evidence="3">Uncharacterized protein</fullName>
    </submittedName>
</protein>
<organism evidence="3 4">
    <name type="scientific">Teladorsagia circumcincta</name>
    <name type="common">Brown stomach worm</name>
    <name type="synonym">Ostertagia circumcincta</name>
    <dbReference type="NCBI Taxonomy" id="45464"/>
    <lineage>
        <taxon>Eukaryota</taxon>
        <taxon>Metazoa</taxon>
        <taxon>Ecdysozoa</taxon>
        <taxon>Nematoda</taxon>
        <taxon>Chromadorea</taxon>
        <taxon>Rhabditida</taxon>
        <taxon>Rhabditina</taxon>
        <taxon>Rhabditomorpha</taxon>
        <taxon>Strongyloidea</taxon>
        <taxon>Trichostrongylidae</taxon>
        <taxon>Teladorsagia</taxon>
    </lineage>
</organism>
<feature type="transmembrane region" description="Helical" evidence="2">
    <location>
        <begin position="32"/>
        <end position="55"/>
    </location>
</feature>
<evidence type="ECO:0000256" key="1">
    <source>
        <dbReference type="SAM" id="MobiDB-lite"/>
    </source>
</evidence>
<reference evidence="3 4" key="1">
    <citation type="submission" date="2015-09" db="EMBL/GenBank/DDBJ databases">
        <title>Draft genome of the parasitic nematode Teladorsagia circumcincta isolate WARC Sus (inbred).</title>
        <authorList>
            <person name="Mitreva M."/>
        </authorList>
    </citation>
    <scope>NUCLEOTIDE SEQUENCE [LARGE SCALE GENOMIC DNA]</scope>
    <source>
        <strain evidence="3 4">S</strain>
    </source>
</reference>
<gene>
    <name evidence="3" type="ORF">TELCIR_10154</name>
</gene>
<keyword evidence="2" id="KW-0812">Transmembrane</keyword>
<dbReference type="OrthoDB" id="5792559at2759"/>
<name>A0A2G9UCV7_TELCI</name>
<dbReference type="EMBL" id="KZ347266">
    <property type="protein sequence ID" value="PIO68074.1"/>
    <property type="molecule type" value="Genomic_DNA"/>
</dbReference>
<evidence type="ECO:0000256" key="2">
    <source>
        <dbReference type="SAM" id="Phobius"/>
    </source>
</evidence>
<accession>A0A2G9UCV7</accession>
<proteinExistence type="predicted"/>
<keyword evidence="4" id="KW-1185">Reference proteome</keyword>
<keyword evidence="2" id="KW-0472">Membrane</keyword>
<evidence type="ECO:0000313" key="3">
    <source>
        <dbReference type="EMBL" id="PIO68074.1"/>
    </source>
</evidence>
<feature type="region of interest" description="Disordered" evidence="1">
    <location>
        <begin position="94"/>
        <end position="124"/>
    </location>
</feature>